<sequence>MVKELARRSTDLEEPDRAGKVARHHTEPVLLESNVDVEDLPWVRLRPGGLVGVVLSVPLVVVGPLIQNPIC</sequence>
<dbReference type="AlphaFoldDB" id="A0A382B9T6"/>
<proteinExistence type="predicted"/>
<evidence type="ECO:0000256" key="1">
    <source>
        <dbReference type="SAM" id="MobiDB-lite"/>
    </source>
</evidence>
<gene>
    <name evidence="2" type="ORF">METZ01_LOCUS163400</name>
</gene>
<organism evidence="2">
    <name type="scientific">marine metagenome</name>
    <dbReference type="NCBI Taxonomy" id="408172"/>
    <lineage>
        <taxon>unclassified sequences</taxon>
        <taxon>metagenomes</taxon>
        <taxon>ecological metagenomes</taxon>
    </lineage>
</organism>
<name>A0A382B9T6_9ZZZZ</name>
<protein>
    <submittedName>
        <fullName evidence="2">Uncharacterized protein</fullName>
    </submittedName>
</protein>
<evidence type="ECO:0000313" key="2">
    <source>
        <dbReference type="EMBL" id="SVB10546.1"/>
    </source>
</evidence>
<accession>A0A382B9T6</accession>
<feature type="region of interest" description="Disordered" evidence="1">
    <location>
        <begin position="1"/>
        <end position="25"/>
    </location>
</feature>
<dbReference type="EMBL" id="UINC01028837">
    <property type="protein sequence ID" value="SVB10546.1"/>
    <property type="molecule type" value="Genomic_DNA"/>
</dbReference>
<reference evidence="2" key="1">
    <citation type="submission" date="2018-05" db="EMBL/GenBank/DDBJ databases">
        <authorList>
            <person name="Lanie J.A."/>
            <person name="Ng W.-L."/>
            <person name="Kazmierczak K.M."/>
            <person name="Andrzejewski T.M."/>
            <person name="Davidsen T.M."/>
            <person name="Wayne K.J."/>
            <person name="Tettelin H."/>
            <person name="Glass J.I."/>
            <person name="Rusch D."/>
            <person name="Podicherti R."/>
            <person name="Tsui H.-C.T."/>
            <person name="Winkler M.E."/>
        </authorList>
    </citation>
    <scope>NUCLEOTIDE SEQUENCE</scope>
</reference>